<proteinExistence type="predicted"/>
<dbReference type="Proteomes" id="UP000265520">
    <property type="component" value="Unassembled WGS sequence"/>
</dbReference>
<sequence>MSKVPHTQDEETTTLPLHAAKQQLACKMPHNSDAQQMVKAAATCAGLPTTSFSMPLHNISDDIGNGELHSHEPFIQKIEVPEVPQIGIIDDECSDDGEEIVVETQITRVVKDEEFDEAVQNELKVVKQLWAEMAESEKPFTPFVSKSQEKRNKQNVRSAGHTYNTRSKGAPSHMSL</sequence>
<evidence type="ECO:0000256" key="1">
    <source>
        <dbReference type="SAM" id="MobiDB-lite"/>
    </source>
</evidence>
<name>A0A392PGZ6_9FABA</name>
<evidence type="ECO:0000313" key="2">
    <source>
        <dbReference type="EMBL" id="MCI10576.1"/>
    </source>
</evidence>
<comment type="caution">
    <text evidence="2">The sequence shown here is derived from an EMBL/GenBank/DDBJ whole genome shotgun (WGS) entry which is preliminary data.</text>
</comment>
<protein>
    <submittedName>
        <fullName evidence="2">Uncharacterized protein</fullName>
    </submittedName>
</protein>
<feature type="compositionally biased region" description="Polar residues" evidence="1">
    <location>
        <begin position="155"/>
        <end position="167"/>
    </location>
</feature>
<keyword evidence="3" id="KW-1185">Reference proteome</keyword>
<feature type="region of interest" description="Disordered" evidence="1">
    <location>
        <begin position="138"/>
        <end position="176"/>
    </location>
</feature>
<reference evidence="2 3" key="1">
    <citation type="journal article" date="2018" name="Front. Plant Sci.">
        <title>Red Clover (Trifolium pratense) and Zigzag Clover (T. medium) - A Picture of Genomic Similarities and Differences.</title>
        <authorList>
            <person name="Dluhosova J."/>
            <person name="Istvanek J."/>
            <person name="Nedelnik J."/>
            <person name="Repkova J."/>
        </authorList>
    </citation>
    <scope>NUCLEOTIDE SEQUENCE [LARGE SCALE GENOMIC DNA]</scope>
    <source>
        <strain evidence="3">cv. 10/8</strain>
        <tissue evidence="2">Leaf</tissue>
    </source>
</reference>
<dbReference type="AlphaFoldDB" id="A0A392PGZ6"/>
<evidence type="ECO:0000313" key="3">
    <source>
        <dbReference type="Proteomes" id="UP000265520"/>
    </source>
</evidence>
<organism evidence="2 3">
    <name type="scientific">Trifolium medium</name>
    <dbReference type="NCBI Taxonomy" id="97028"/>
    <lineage>
        <taxon>Eukaryota</taxon>
        <taxon>Viridiplantae</taxon>
        <taxon>Streptophyta</taxon>
        <taxon>Embryophyta</taxon>
        <taxon>Tracheophyta</taxon>
        <taxon>Spermatophyta</taxon>
        <taxon>Magnoliopsida</taxon>
        <taxon>eudicotyledons</taxon>
        <taxon>Gunneridae</taxon>
        <taxon>Pentapetalae</taxon>
        <taxon>rosids</taxon>
        <taxon>fabids</taxon>
        <taxon>Fabales</taxon>
        <taxon>Fabaceae</taxon>
        <taxon>Papilionoideae</taxon>
        <taxon>50 kb inversion clade</taxon>
        <taxon>NPAAA clade</taxon>
        <taxon>Hologalegina</taxon>
        <taxon>IRL clade</taxon>
        <taxon>Trifolieae</taxon>
        <taxon>Trifolium</taxon>
    </lineage>
</organism>
<accession>A0A392PGZ6</accession>
<dbReference type="EMBL" id="LXQA010076792">
    <property type="protein sequence ID" value="MCI10576.1"/>
    <property type="molecule type" value="Genomic_DNA"/>
</dbReference>